<dbReference type="EMBL" id="JACHNB010000001">
    <property type="protein sequence ID" value="MBB4742861.1"/>
    <property type="molecule type" value="Genomic_DNA"/>
</dbReference>
<comment type="similarity">
    <text evidence="1">Belongs to the universal stress protein A family.</text>
</comment>
<evidence type="ECO:0000259" key="2">
    <source>
        <dbReference type="Pfam" id="PF00582"/>
    </source>
</evidence>
<sequence length="285" mass="29061">MERDREKGAAAMREKKIVIGYDGSPAAEAALTWALDEADRTGMRAELMYADEYPAWAPAASMVPSPALRPSDYRARVIGGMLDRAVTESQQAHPQVPVEATTVTALASTALAERSSHVGLLVLGTRGHAALPGLVGSLSAAVGAHAHCPVVVVHGATAPGTPTAPVVAGLDHSSLAPAVLRFAAEQAAGRGVALRVLGNQPEADTAMAEIREDFPGLQISAETVPGEPGEALVAAGQTAQLLVIGGRGHGAVRGLLLGSVSRHLLRHAACPIAIVPEAVPAGDPS</sequence>
<comment type="caution">
    <text evidence="3">The sequence shown here is derived from an EMBL/GenBank/DDBJ whole genome shotgun (WGS) entry which is preliminary data.</text>
</comment>
<keyword evidence="4" id="KW-1185">Reference proteome</keyword>
<evidence type="ECO:0000313" key="3">
    <source>
        <dbReference type="EMBL" id="MBB4742861.1"/>
    </source>
</evidence>
<feature type="domain" description="UspA" evidence="2">
    <location>
        <begin position="15"/>
        <end position="154"/>
    </location>
</feature>
<dbReference type="InterPro" id="IPR006016">
    <property type="entry name" value="UspA"/>
</dbReference>
<dbReference type="Proteomes" id="UP000546162">
    <property type="component" value="Unassembled WGS sequence"/>
</dbReference>
<dbReference type="AlphaFoldDB" id="A0A7W7MAF0"/>
<dbReference type="SUPFAM" id="SSF52402">
    <property type="entry name" value="Adenine nucleotide alpha hydrolases-like"/>
    <property type="match status" value="2"/>
</dbReference>
<dbReference type="PRINTS" id="PR01438">
    <property type="entry name" value="UNVRSLSTRESS"/>
</dbReference>
<evidence type="ECO:0000256" key="1">
    <source>
        <dbReference type="ARBA" id="ARBA00008791"/>
    </source>
</evidence>
<protein>
    <submittedName>
        <fullName evidence="3">Nucleotide-binding universal stress UspA family protein</fullName>
    </submittedName>
</protein>
<feature type="domain" description="UspA" evidence="2">
    <location>
        <begin position="208"/>
        <end position="276"/>
    </location>
</feature>
<evidence type="ECO:0000313" key="4">
    <source>
        <dbReference type="Proteomes" id="UP000546162"/>
    </source>
</evidence>
<dbReference type="RefSeq" id="WP_239177248.1">
    <property type="nucleotide sequence ID" value="NZ_BAABFG010000005.1"/>
</dbReference>
<name>A0A7W7MAF0_9ACTN</name>
<dbReference type="Pfam" id="PF00582">
    <property type="entry name" value="Usp"/>
    <property type="match status" value="2"/>
</dbReference>
<accession>A0A7W7MAF0</accession>
<dbReference type="InterPro" id="IPR006015">
    <property type="entry name" value="Universal_stress_UspA"/>
</dbReference>
<dbReference type="PANTHER" id="PTHR31964">
    <property type="entry name" value="ADENINE NUCLEOTIDE ALPHA HYDROLASES-LIKE SUPERFAMILY PROTEIN"/>
    <property type="match status" value="1"/>
</dbReference>
<dbReference type="Gene3D" id="3.40.50.620">
    <property type="entry name" value="HUPs"/>
    <property type="match status" value="2"/>
</dbReference>
<dbReference type="InterPro" id="IPR014729">
    <property type="entry name" value="Rossmann-like_a/b/a_fold"/>
</dbReference>
<reference evidence="3 4" key="1">
    <citation type="submission" date="2020-08" db="EMBL/GenBank/DDBJ databases">
        <title>Sequencing the genomes of 1000 actinobacteria strains.</title>
        <authorList>
            <person name="Klenk H.-P."/>
        </authorList>
    </citation>
    <scope>NUCLEOTIDE SEQUENCE [LARGE SCALE GENOMIC DNA]</scope>
    <source>
        <strain evidence="3 4">DSM 45809</strain>
    </source>
</reference>
<organism evidence="3 4">
    <name type="scientific">Actinoplanes octamycinicus</name>
    <dbReference type="NCBI Taxonomy" id="135948"/>
    <lineage>
        <taxon>Bacteria</taxon>
        <taxon>Bacillati</taxon>
        <taxon>Actinomycetota</taxon>
        <taxon>Actinomycetes</taxon>
        <taxon>Micromonosporales</taxon>
        <taxon>Micromonosporaceae</taxon>
        <taxon>Actinoplanes</taxon>
    </lineage>
</organism>
<gene>
    <name evidence="3" type="ORF">BJY16_006320</name>
</gene>
<dbReference type="PANTHER" id="PTHR31964:SF113">
    <property type="entry name" value="USPA DOMAIN-CONTAINING PROTEIN"/>
    <property type="match status" value="1"/>
</dbReference>
<proteinExistence type="inferred from homology"/>